<accession>A0A9P8FSU2</accession>
<feature type="non-terminal residue" evidence="1">
    <location>
        <position position="1"/>
    </location>
</feature>
<dbReference type="AlphaFoldDB" id="A0A9P8FSU2"/>
<name>A0A9P8FSU2_AURME</name>
<protein>
    <submittedName>
        <fullName evidence="1">Uncharacterized protein</fullName>
    </submittedName>
</protein>
<reference evidence="1" key="2">
    <citation type="submission" date="2021-08" db="EMBL/GenBank/DDBJ databases">
        <authorList>
            <person name="Gostincar C."/>
            <person name="Sun X."/>
            <person name="Song Z."/>
            <person name="Gunde-Cimerman N."/>
        </authorList>
    </citation>
    <scope>NUCLEOTIDE SEQUENCE</scope>
    <source>
        <strain evidence="1">EXF-9298</strain>
    </source>
</reference>
<sequence>MDVASSRLTLQPHVTPLLKLGGMPLLTERLKSGARTNPQLHPTATVVIAASSTEDGQHRRHLLQARGPSNAASYQDQGWPFEESGKKSPLPRLSHLHFVMVRFTVEKIELEQAGEEPNLRSWRHDGLEPSTFFLAMIKSLDDILQSVSRRDEDNVKSTVTAWNMTMAVLKTWCCPHLLTMSATTIFQRVGRPVPNRCTLRKTLYMMQVQEDMDEPFEDAHGQLDNHDQYFMDNYNEGDYGCDDYGFGEDEGKNNSDNNMKRRYHP</sequence>
<comment type="caution">
    <text evidence="1">The sequence shown here is derived from an EMBL/GenBank/DDBJ whole genome shotgun (WGS) entry which is preliminary data.</text>
</comment>
<dbReference type="Proteomes" id="UP000729357">
    <property type="component" value="Unassembled WGS sequence"/>
</dbReference>
<dbReference type="EMBL" id="JAHFXS010000864">
    <property type="protein sequence ID" value="KAG9981348.1"/>
    <property type="molecule type" value="Genomic_DNA"/>
</dbReference>
<gene>
    <name evidence="1" type="ORF">KCU98_g7528</name>
</gene>
<organism evidence="1 2">
    <name type="scientific">Aureobasidium melanogenum</name>
    <name type="common">Aureobasidium pullulans var. melanogenum</name>
    <dbReference type="NCBI Taxonomy" id="46634"/>
    <lineage>
        <taxon>Eukaryota</taxon>
        <taxon>Fungi</taxon>
        <taxon>Dikarya</taxon>
        <taxon>Ascomycota</taxon>
        <taxon>Pezizomycotina</taxon>
        <taxon>Dothideomycetes</taxon>
        <taxon>Dothideomycetidae</taxon>
        <taxon>Dothideales</taxon>
        <taxon>Saccotheciaceae</taxon>
        <taxon>Aureobasidium</taxon>
    </lineage>
</organism>
<proteinExistence type="predicted"/>
<keyword evidence="2" id="KW-1185">Reference proteome</keyword>
<reference evidence="1" key="1">
    <citation type="journal article" date="2021" name="J Fungi (Basel)">
        <title>Virulence traits and population genomics of the black yeast Aureobasidium melanogenum.</title>
        <authorList>
            <person name="Cernosa A."/>
            <person name="Sun X."/>
            <person name="Gostincar C."/>
            <person name="Fang C."/>
            <person name="Gunde-Cimerman N."/>
            <person name="Song Z."/>
        </authorList>
    </citation>
    <scope>NUCLEOTIDE SEQUENCE</scope>
    <source>
        <strain evidence="1">EXF-9298</strain>
    </source>
</reference>
<evidence type="ECO:0000313" key="2">
    <source>
        <dbReference type="Proteomes" id="UP000729357"/>
    </source>
</evidence>
<evidence type="ECO:0000313" key="1">
    <source>
        <dbReference type="EMBL" id="KAG9981348.1"/>
    </source>
</evidence>